<sequence length="117" mass="13197">MDTQKPLIQTEIILDLSTMAAERVPPAVANHLRDALSEFEPGEQDVMAVIENGLLDRFVVLGAVPEPHTEPDPEEGVHWNPVHVQVRWFQGPTLEKVYQQITEWRDAMYADAPVSLN</sequence>
<organism evidence="1 2">
    <name type="scientific">Oceanospirillum sediminis</name>
    <dbReference type="NCBI Taxonomy" id="2760088"/>
    <lineage>
        <taxon>Bacteria</taxon>
        <taxon>Pseudomonadati</taxon>
        <taxon>Pseudomonadota</taxon>
        <taxon>Gammaproteobacteria</taxon>
        <taxon>Oceanospirillales</taxon>
        <taxon>Oceanospirillaceae</taxon>
        <taxon>Oceanospirillum</taxon>
    </lineage>
</organism>
<dbReference type="AlphaFoldDB" id="A0A839IMT5"/>
<accession>A0A839IMT5</accession>
<proteinExistence type="predicted"/>
<evidence type="ECO:0000313" key="2">
    <source>
        <dbReference type="Proteomes" id="UP000565262"/>
    </source>
</evidence>
<name>A0A839IMT5_9GAMM</name>
<gene>
    <name evidence="1" type="ORF">H4O21_04245</name>
</gene>
<comment type="caution">
    <text evidence="1">The sequence shown here is derived from an EMBL/GenBank/DDBJ whole genome shotgun (WGS) entry which is preliminary data.</text>
</comment>
<protein>
    <submittedName>
        <fullName evidence="1">Uncharacterized protein</fullName>
    </submittedName>
</protein>
<dbReference type="Proteomes" id="UP000565262">
    <property type="component" value="Unassembled WGS sequence"/>
</dbReference>
<reference evidence="1 2" key="1">
    <citation type="submission" date="2020-08" db="EMBL/GenBank/DDBJ databases">
        <title>Oceanospirillum sp. nov. isolated from marine sediment.</title>
        <authorList>
            <person name="Ji X."/>
        </authorList>
    </citation>
    <scope>NUCLEOTIDE SEQUENCE [LARGE SCALE GENOMIC DNA]</scope>
    <source>
        <strain evidence="1 2">D5</strain>
    </source>
</reference>
<dbReference type="RefSeq" id="WP_182807612.1">
    <property type="nucleotide sequence ID" value="NZ_JACJFM010000004.1"/>
</dbReference>
<dbReference type="EMBL" id="JACJFM010000004">
    <property type="protein sequence ID" value="MBB1485822.1"/>
    <property type="molecule type" value="Genomic_DNA"/>
</dbReference>
<keyword evidence="2" id="KW-1185">Reference proteome</keyword>
<evidence type="ECO:0000313" key="1">
    <source>
        <dbReference type="EMBL" id="MBB1485822.1"/>
    </source>
</evidence>